<gene>
    <name evidence="2" type="ORF">EgrG_000423800</name>
</gene>
<feature type="region of interest" description="Disordered" evidence="1">
    <location>
        <begin position="42"/>
        <end position="73"/>
    </location>
</feature>
<sequence>MAVNGRSPSAWKKNSKYAPIKKTPKNTASKVRIIMGSRQRTVMEPQQTKRRNHYRGTRITTLPAHPQQDIYST</sequence>
<proteinExistence type="predicted"/>
<organism evidence="2">
    <name type="scientific">Echinococcus granulosus</name>
    <name type="common">Hydatid tapeworm</name>
    <dbReference type="NCBI Taxonomy" id="6210"/>
    <lineage>
        <taxon>Eukaryota</taxon>
        <taxon>Metazoa</taxon>
        <taxon>Spiralia</taxon>
        <taxon>Lophotrochozoa</taxon>
        <taxon>Platyhelminthes</taxon>
        <taxon>Cestoda</taxon>
        <taxon>Eucestoda</taxon>
        <taxon>Cyclophyllidea</taxon>
        <taxon>Taeniidae</taxon>
        <taxon>Echinococcus</taxon>
        <taxon>Echinococcus granulosus group</taxon>
    </lineage>
</organism>
<evidence type="ECO:0000313" key="2">
    <source>
        <dbReference type="EMBL" id="CDS18960.1"/>
    </source>
</evidence>
<dbReference type="Proteomes" id="UP000492820">
    <property type="component" value="Unassembled WGS sequence"/>
</dbReference>
<accession>A0A068WGS2</accession>
<evidence type="ECO:0000256" key="1">
    <source>
        <dbReference type="SAM" id="MobiDB-lite"/>
    </source>
</evidence>
<evidence type="ECO:0000313" key="3">
    <source>
        <dbReference type="Proteomes" id="UP000492820"/>
    </source>
</evidence>
<reference evidence="2 3" key="1">
    <citation type="journal article" date="2013" name="Nature">
        <title>The genomes of four tapeworm species reveal adaptations to parasitism.</title>
        <authorList>
            <person name="Tsai I.J."/>
            <person name="Zarowiecki M."/>
            <person name="Holroyd N."/>
            <person name="Garciarrubio A."/>
            <person name="Sanchez-Flores A."/>
            <person name="Brooks K.L."/>
            <person name="Tracey A."/>
            <person name="Bobes R.J."/>
            <person name="Fragoso G."/>
            <person name="Sciutto E."/>
            <person name="Aslett M."/>
            <person name="Beasley H."/>
            <person name="Bennett H.M."/>
            <person name="Cai J."/>
            <person name="Camicia F."/>
            <person name="Clark R."/>
            <person name="Cucher M."/>
            <person name="De Silva N."/>
            <person name="Day T.A."/>
            <person name="Deplazes P."/>
            <person name="Estrada K."/>
            <person name="Fernandez C."/>
            <person name="Holland P.W."/>
            <person name="Hou J."/>
            <person name="Hu S."/>
            <person name="Huckvale T."/>
            <person name="Hung S.S."/>
            <person name="Kamenetzky L."/>
            <person name="Keane J.A."/>
            <person name="Kiss F."/>
            <person name="Koziol U."/>
            <person name="Lambert O."/>
            <person name="Liu K."/>
            <person name="Luo X."/>
            <person name="Luo Y."/>
            <person name="Macchiaroli N."/>
            <person name="Nichol S."/>
            <person name="Paps J."/>
            <person name="Parkinson J."/>
            <person name="Pouchkina-Stantcheva N."/>
            <person name="Riddiford N."/>
            <person name="Rosenzvit M."/>
            <person name="Salinas G."/>
            <person name="Wasmuth J.D."/>
            <person name="Zamanian M."/>
            <person name="Zheng Y."/>
            <person name="Cai X."/>
            <person name="Soberon X."/>
            <person name="Olson P.D."/>
            <person name="Laclette J.P."/>
            <person name="Brehm K."/>
            <person name="Berriman M."/>
            <person name="Garciarrubio A."/>
            <person name="Bobes R.J."/>
            <person name="Fragoso G."/>
            <person name="Sanchez-Flores A."/>
            <person name="Estrada K."/>
            <person name="Cevallos M.A."/>
            <person name="Morett E."/>
            <person name="Gonzalez V."/>
            <person name="Portillo T."/>
            <person name="Ochoa-Leyva A."/>
            <person name="Jose M.V."/>
            <person name="Sciutto E."/>
            <person name="Landa A."/>
            <person name="Jimenez L."/>
            <person name="Valdes V."/>
            <person name="Carrero J.C."/>
            <person name="Larralde C."/>
            <person name="Morales-Montor J."/>
            <person name="Limon-Lason J."/>
            <person name="Soberon X."/>
            <person name="Laclette J.P."/>
        </authorList>
    </citation>
    <scope>NUCLEOTIDE SEQUENCE [LARGE SCALE GENOMIC DNA]</scope>
</reference>
<dbReference type="AlphaFoldDB" id="A0A068WGS2"/>
<reference evidence="4" key="3">
    <citation type="submission" date="2020-10" db="UniProtKB">
        <authorList>
            <consortium name="WormBaseParasite"/>
        </authorList>
    </citation>
    <scope>IDENTIFICATION</scope>
</reference>
<dbReference type="EMBL" id="LK028579">
    <property type="protein sequence ID" value="CDS18960.1"/>
    <property type="molecule type" value="Genomic_DNA"/>
</dbReference>
<protein>
    <submittedName>
        <fullName evidence="2 4">Expressed protein</fullName>
    </submittedName>
</protein>
<feature type="region of interest" description="Disordered" evidence="1">
    <location>
        <begin position="1"/>
        <end position="28"/>
    </location>
</feature>
<dbReference type="WBParaSite" id="EgrG_000423800">
    <property type="protein sequence ID" value="EgrG_000423800"/>
    <property type="gene ID" value="EgrG_000423800"/>
</dbReference>
<reference evidence="2" key="2">
    <citation type="submission" date="2014-06" db="EMBL/GenBank/DDBJ databases">
        <authorList>
            <person name="Aslett M."/>
        </authorList>
    </citation>
    <scope>NUCLEOTIDE SEQUENCE</scope>
</reference>
<evidence type="ECO:0000313" key="4">
    <source>
        <dbReference type="WBParaSite" id="EgrG_000423800"/>
    </source>
</evidence>
<name>A0A068WGS2_ECHGR</name>